<dbReference type="InterPro" id="IPR051299">
    <property type="entry name" value="AB_hydrolase_lip/est"/>
</dbReference>
<dbReference type="InterPro" id="IPR029058">
    <property type="entry name" value="AB_hydrolase_fold"/>
</dbReference>
<proteinExistence type="predicted"/>
<gene>
    <name evidence="3" type="ORF">ACHAXA_000640</name>
</gene>
<keyword evidence="4" id="KW-1185">Reference proteome</keyword>
<dbReference type="GO" id="GO:0016787">
    <property type="term" value="F:hydrolase activity"/>
    <property type="evidence" value="ECO:0007669"/>
    <property type="project" value="UniProtKB-KW"/>
</dbReference>
<name>A0ABD3SQF4_9STRA</name>
<evidence type="ECO:0000313" key="3">
    <source>
        <dbReference type="EMBL" id="KAL3826814.1"/>
    </source>
</evidence>
<dbReference type="InterPro" id="IPR002921">
    <property type="entry name" value="Fungal_lipase-type"/>
</dbReference>
<evidence type="ECO:0000256" key="1">
    <source>
        <dbReference type="ARBA" id="ARBA00022801"/>
    </source>
</evidence>
<evidence type="ECO:0000313" key="4">
    <source>
        <dbReference type="Proteomes" id="UP001530377"/>
    </source>
</evidence>
<keyword evidence="1" id="KW-0378">Hydrolase</keyword>
<feature type="domain" description="Fungal lipase-type" evidence="2">
    <location>
        <begin position="134"/>
        <end position="301"/>
    </location>
</feature>
<dbReference type="Proteomes" id="UP001530377">
    <property type="component" value="Unassembled WGS sequence"/>
</dbReference>
<dbReference type="AlphaFoldDB" id="A0ABD3SQF4"/>
<dbReference type="Gene3D" id="3.40.50.1820">
    <property type="entry name" value="alpha/beta hydrolase"/>
    <property type="match status" value="1"/>
</dbReference>
<dbReference type="PANTHER" id="PTHR46640:SF3">
    <property type="entry name" value="LIPASE LIH1-RELATED"/>
    <property type="match status" value="1"/>
</dbReference>
<organism evidence="3 4">
    <name type="scientific">Cyclostephanos tholiformis</name>
    <dbReference type="NCBI Taxonomy" id="382380"/>
    <lineage>
        <taxon>Eukaryota</taxon>
        <taxon>Sar</taxon>
        <taxon>Stramenopiles</taxon>
        <taxon>Ochrophyta</taxon>
        <taxon>Bacillariophyta</taxon>
        <taxon>Coscinodiscophyceae</taxon>
        <taxon>Thalassiosirophycidae</taxon>
        <taxon>Stephanodiscales</taxon>
        <taxon>Stephanodiscaceae</taxon>
        <taxon>Cyclostephanos</taxon>
    </lineage>
</organism>
<dbReference type="SUPFAM" id="SSF53474">
    <property type="entry name" value="alpha/beta-Hydrolases"/>
    <property type="match status" value="1"/>
</dbReference>
<dbReference type="PANTHER" id="PTHR46640">
    <property type="entry name" value="TRIACYLGLYCEROL LIPASE, PUTATIVE (AFU_ORTHOLOGUE AFUA_6G06510)-RELATED"/>
    <property type="match status" value="1"/>
</dbReference>
<dbReference type="EMBL" id="JALLPB020000014">
    <property type="protein sequence ID" value="KAL3826814.1"/>
    <property type="molecule type" value="Genomic_DNA"/>
</dbReference>
<dbReference type="Pfam" id="PF01764">
    <property type="entry name" value="Lipase_3"/>
    <property type="match status" value="1"/>
</dbReference>
<reference evidence="3 4" key="1">
    <citation type="submission" date="2024-10" db="EMBL/GenBank/DDBJ databases">
        <title>Updated reference genomes for cyclostephanoid diatoms.</title>
        <authorList>
            <person name="Roberts W.R."/>
            <person name="Alverson A.J."/>
        </authorList>
    </citation>
    <scope>NUCLEOTIDE SEQUENCE [LARGE SCALE GENOMIC DNA]</scope>
    <source>
        <strain evidence="3 4">AJA228-03</strain>
    </source>
</reference>
<comment type="caution">
    <text evidence="3">The sequence shown here is derived from an EMBL/GenBank/DDBJ whole genome shotgun (WGS) entry which is preliminary data.</text>
</comment>
<accession>A0ABD3SQF4</accession>
<dbReference type="CDD" id="cd00519">
    <property type="entry name" value="Lipase_3"/>
    <property type="match status" value="1"/>
</dbReference>
<evidence type="ECO:0000259" key="2">
    <source>
        <dbReference type="Pfam" id="PF01764"/>
    </source>
</evidence>
<protein>
    <recommendedName>
        <fullName evidence="2">Fungal lipase-type domain-containing protein</fullName>
    </recommendedName>
</protein>
<sequence length="451" mass="50569">MPPAKALILKDSPPEVLKVVDVKPKGRTYTTDYYSKQPGAITAYDLVLGTKLACLAITDDKNGTLKKIGKTNPWQIHSLAIITGSEQEAHRPLTHILEKHFNLTCDTIIDVKGTSGGNFHDTQGYIAHNDEIIVLSYRCTTSGFDWLTNLSTSTSAWEPKEDISQGHAGFCSCLDFLWHPEESKPRVHTGFYSNFISSAPMIKEYIEPLLAPNQPPRKLYVVGHSLGAAIATMAACYFLTEFDWANLPHKFVTVTAGSPRAVQESMQLRIHEEMKRLRDSDKALIARIVRDKDPVTTVPPAFLGFRHLEKLVYITEDGHIIINPDLSSDTVIDKGKMNELLSKYPPLAEGEAKQADDDTKTYEKRYKKLIRKIPSPLRDHMPEFYLEPLIKMLEREAAAETILAIKLMEGETAAKESLEKKKALARTKRAMSKLGGVHIFKRKCKSVSVMH</sequence>